<dbReference type="InterPro" id="IPR018062">
    <property type="entry name" value="HTH_AraC-typ_CS"/>
</dbReference>
<dbReference type="InterPro" id="IPR009057">
    <property type="entry name" value="Homeodomain-like_sf"/>
</dbReference>
<feature type="domain" description="HTH araC/xylS-type" evidence="4">
    <location>
        <begin position="17"/>
        <end position="116"/>
    </location>
</feature>
<dbReference type="PANTHER" id="PTHR43280">
    <property type="entry name" value="ARAC-FAMILY TRANSCRIPTIONAL REGULATOR"/>
    <property type="match status" value="1"/>
</dbReference>
<sequence length="128" mass="15024">MGTAKESSKQSYQRLINKTEDYIEQHLSEPISLSDLAKNAHFSEFHFHRIFKTYSSETLKEFVTRFKLERAAIFLCVTSSLSLTEIALNYGYTDASSFSRAFRKHFGLSPSKYRKQQEMTRNFNRDME</sequence>
<evidence type="ECO:0000259" key="4">
    <source>
        <dbReference type="PROSITE" id="PS01124"/>
    </source>
</evidence>
<accession>R2QZ88</accession>
<proteinExistence type="predicted"/>
<comment type="caution">
    <text evidence="5">The sequence shown here is derived from an EMBL/GenBank/DDBJ whole genome shotgun (WGS) entry which is preliminary data.</text>
</comment>
<dbReference type="GO" id="GO:0003700">
    <property type="term" value="F:DNA-binding transcription factor activity"/>
    <property type="evidence" value="ECO:0007669"/>
    <property type="project" value="InterPro"/>
</dbReference>
<protein>
    <recommendedName>
        <fullName evidence="4">HTH araC/xylS-type domain-containing protein</fullName>
    </recommendedName>
</protein>
<dbReference type="RefSeq" id="WP_010741231.1">
    <property type="nucleotide sequence ID" value="NZ_KE136484.1"/>
</dbReference>
<dbReference type="PANTHER" id="PTHR43280:SF28">
    <property type="entry name" value="HTH-TYPE TRANSCRIPTIONAL ACTIVATOR RHAS"/>
    <property type="match status" value="1"/>
</dbReference>
<evidence type="ECO:0000256" key="2">
    <source>
        <dbReference type="ARBA" id="ARBA00023125"/>
    </source>
</evidence>
<keyword evidence="2" id="KW-0238">DNA-binding</keyword>
<keyword evidence="3" id="KW-0804">Transcription</keyword>
<keyword evidence="1" id="KW-0805">Transcription regulation</keyword>
<evidence type="ECO:0000313" key="8">
    <source>
        <dbReference type="Proteomes" id="UP000014148"/>
    </source>
</evidence>
<keyword evidence="8" id="KW-1185">Reference proteome</keyword>
<dbReference type="InterPro" id="IPR020449">
    <property type="entry name" value="Tscrpt_reg_AraC-type_HTH"/>
</dbReference>
<dbReference type="PROSITE" id="PS00041">
    <property type="entry name" value="HTH_ARAC_FAMILY_1"/>
    <property type="match status" value="1"/>
</dbReference>
<dbReference type="Gene3D" id="1.10.10.60">
    <property type="entry name" value="Homeodomain-like"/>
    <property type="match status" value="2"/>
</dbReference>
<organism evidence="5 7">
    <name type="scientific">Enterococcus malodoratus ATCC 43197</name>
    <dbReference type="NCBI Taxonomy" id="1158601"/>
    <lineage>
        <taxon>Bacteria</taxon>
        <taxon>Bacillati</taxon>
        <taxon>Bacillota</taxon>
        <taxon>Bacilli</taxon>
        <taxon>Lactobacillales</taxon>
        <taxon>Enterococcaceae</taxon>
        <taxon>Enterococcus</taxon>
    </lineage>
</organism>
<dbReference type="PRINTS" id="PR00032">
    <property type="entry name" value="HTHARAC"/>
</dbReference>
<dbReference type="Proteomes" id="UP000013783">
    <property type="component" value="Unassembled WGS sequence"/>
</dbReference>
<dbReference type="eggNOG" id="COG2207">
    <property type="taxonomic scope" value="Bacteria"/>
</dbReference>
<dbReference type="STRING" id="71451.RV07_GL001113"/>
<dbReference type="AlphaFoldDB" id="R2QZ88"/>
<dbReference type="InterPro" id="IPR018060">
    <property type="entry name" value="HTH_AraC"/>
</dbReference>
<evidence type="ECO:0000313" key="7">
    <source>
        <dbReference type="Proteomes" id="UP000013783"/>
    </source>
</evidence>
<dbReference type="Pfam" id="PF12833">
    <property type="entry name" value="HTH_18"/>
    <property type="match status" value="1"/>
</dbReference>
<evidence type="ECO:0000256" key="3">
    <source>
        <dbReference type="ARBA" id="ARBA00023163"/>
    </source>
</evidence>
<dbReference type="SMART" id="SM00342">
    <property type="entry name" value="HTH_ARAC"/>
    <property type="match status" value="1"/>
</dbReference>
<name>R2QZ88_9ENTE</name>
<gene>
    <name evidence="6" type="ORF">I585_04389</name>
    <name evidence="5" type="ORF">UAI_02415</name>
</gene>
<dbReference type="SUPFAM" id="SSF46689">
    <property type="entry name" value="Homeodomain-like"/>
    <property type="match status" value="2"/>
</dbReference>
<dbReference type="Proteomes" id="UP000014148">
    <property type="component" value="Unassembled WGS sequence"/>
</dbReference>
<dbReference type="PROSITE" id="PS01124">
    <property type="entry name" value="HTH_ARAC_FAMILY_2"/>
    <property type="match status" value="1"/>
</dbReference>
<evidence type="ECO:0000256" key="1">
    <source>
        <dbReference type="ARBA" id="ARBA00023015"/>
    </source>
</evidence>
<dbReference type="GO" id="GO:0043565">
    <property type="term" value="F:sequence-specific DNA binding"/>
    <property type="evidence" value="ECO:0007669"/>
    <property type="project" value="InterPro"/>
</dbReference>
<dbReference type="EMBL" id="AJAK01000017">
    <property type="protein sequence ID" value="EOH76740.1"/>
    <property type="molecule type" value="Genomic_DNA"/>
</dbReference>
<evidence type="ECO:0000313" key="5">
    <source>
        <dbReference type="EMBL" id="EOH76740.1"/>
    </source>
</evidence>
<reference evidence="5 7" key="1">
    <citation type="submission" date="2013-02" db="EMBL/GenBank/DDBJ databases">
        <title>The Genome Sequence of Enterococcus malodoratus ATCC_43197.</title>
        <authorList>
            <consortium name="The Broad Institute Genome Sequencing Platform"/>
            <consortium name="The Broad Institute Genome Sequencing Center for Infectious Disease"/>
            <person name="Earl A.M."/>
            <person name="Gilmore M.S."/>
            <person name="Lebreton F."/>
            <person name="Walker B."/>
            <person name="Young S.K."/>
            <person name="Zeng Q."/>
            <person name="Gargeya S."/>
            <person name="Fitzgerald M."/>
            <person name="Haas B."/>
            <person name="Abouelleil A."/>
            <person name="Alvarado L."/>
            <person name="Arachchi H.M."/>
            <person name="Berlin A.M."/>
            <person name="Chapman S.B."/>
            <person name="Dewar J."/>
            <person name="Goldberg J."/>
            <person name="Griggs A."/>
            <person name="Gujja S."/>
            <person name="Hansen M."/>
            <person name="Howarth C."/>
            <person name="Imamovic A."/>
            <person name="Larimer J."/>
            <person name="McCowan C."/>
            <person name="Murphy C."/>
            <person name="Neiman D."/>
            <person name="Pearson M."/>
            <person name="Priest M."/>
            <person name="Roberts A."/>
            <person name="Saif S."/>
            <person name="Shea T."/>
            <person name="Sisk P."/>
            <person name="Sykes S."/>
            <person name="Wortman J."/>
            <person name="Nusbaum C."/>
            <person name="Birren B."/>
        </authorList>
    </citation>
    <scope>NUCLEOTIDE SEQUENCE [LARGE SCALE GENOMIC DNA]</scope>
    <source>
        <strain evidence="5 7">ATCC 43197</strain>
    </source>
</reference>
<dbReference type="EMBL" id="ASWA01000005">
    <property type="protein sequence ID" value="EOT63559.1"/>
    <property type="molecule type" value="Genomic_DNA"/>
</dbReference>
<reference evidence="6 8" key="2">
    <citation type="submission" date="2013-03" db="EMBL/GenBank/DDBJ databases">
        <title>The Genome Sequence of Enterococcus malodoratus ATCC_43197 (PacBio/Illumina hybrid assembly).</title>
        <authorList>
            <consortium name="The Broad Institute Genomics Platform"/>
            <consortium name="The Broad Institute Genome Sequencing Center for Infectious Disease"/>
            <person name="Earl A."/>
            <person name="Russ C."/>
            <person name="Gilmore M."/>
            <person name="Surin D."/>
            <person name="Walker B."/>
            <person name="Young S."/>
            <person name="Zeng Q."/>
            <person name="Gargeya S."/>
            <person name="Fitzgerald M."/>
            <person name="Haas B."/>
            <person name="Abouelleil A."/>
            <person name="Allen A.W."/>
            <person name="Alvarado L."/>
            <person name="Arachchi H.M."/>
            <person name="Berlin A.M."/>
            <person name="Chapman S.B."/>
            <person name="Gainer-Dewar J."/>
            <person name="Goldberg J."/>
            <person name="Griggs A."/>
            <person name="Gujja S."/>
            <person name="Hansen M."/>
            <person name="Howarth C."/>
            <person name="Imamovic A."/>
            <person name="Ireland A."/>
            <person name="Larimer J."/>
            <person name="McCowan C."/>
            <person name="Murphy C."/>
            <person name="Pearson M."/>
            <person name="Poon T.W."/>
            <person name="Priest M."/>
            <person name="Roberts A."/>
            <person name="Saif S."/>
            <person name="Shea T."/>
            <person name="Sisk P."/>
            <person name="Sykes S."/>
            <person name="Wortman J."/>
            <person name="Nusbaum C."/>
            <person name="Birren B."/>
        </authorList>
    </citation>
    <scope>NUCLEOTIDE SEQUENCE [LARGE SCALE GENOMIC DNA]</scope>
    <source>
        <strain evidence="6 8">ATCC 43197</strain>
    </source>
</reference>
<evidence type="ECO:0000313" key="6">
    <source>
        <dbReference type="EMBL" id="EOT63559.1"/>
    </source>
</evidence>